<comment type="catalytic activity">
    <reaction evidence="5">
        <text>a 2-deoxystreptamine antibiotic + acetyl-CoA = an N(3)-acetyl-2-deoxystreptamine antibiotic + CoA + H(+)</text>
        <dbReference type="Rhea" id="RHEA:12665"/>
        <dbReference type="ChEBI" id="CHEBI:15378"/>
        <dbReference type="ChEBI" id="CHEBI:57287"/>
        <dbReference type="ChEBI" id="CHEBI:57288"/>
        <dbReference type="ChEBI" id="CHEBI:57921"/>
        <dbReference type="ChEBI" id="CHEBI:77452"/>
        <dbReference type="EC" id="2.3.1.81"/>
    </reaction>
</comment>
<dbReference type="InterPro" id="IPR003679">
    <property type="entry name" value="Amioglycoside_AcTrfase"/>
</dbReference>
<dbReference type="InterPro" id="IPR028345">
    <property type="entry name" value="Antibiotic_NAT-like"/>
</dbReference>
<keyword evidence="3 5" id="KW-0808">Transferase</keyword>
<keyword evidence="4 5" id="KW-0012">Acyltransferase</keyword>
<accession>A0A1S6U9R1</accession>
<dbReference type="Pfam" id="PF02522">
    <property type="entry name" value="Antibiotic_NAT"/>
    <property type="match status" value="1"/>
</dbReference>
<sequence length="260" mass="30115">MKELFSFDDKKFTDKDLLECLKRLGIKDGDCICIHSRIFEFGKPLLKPDELLYSICDVFLDTVGEKGTVLMPTFTYSFCKNEIYDKVNSKSRVGVLGEFFRKMDGVKRTNDPIFSFAVYGKRADEFLVETDNCFGENSPYDVLAKNDGKMLMFGLKEDGYTFYIYTEQQANVSYRYFKKFNGIIIDEYGKSKEKTIEYYVRNLDINPILDSNKRLKILEDNNILKVENFAGSIICSIDAKKDLELALSTLKTDELYFNLK</sequence>
<name>A0A1S6U9R1_9BACT</name>
<dbReference type="PANTHER" id="PTHR11104:SF0">
    <property type="entry name" value="SPBETA PROPHAGE-DERIVED AMINOGLYCOSIDE N(3')-ACETYLTRANSFERASE-LIKE PROTEIN YOKD"/>
    <property type="match status" value="1"/>
</dbReference>
<dbReference type="RefSeq" id="WP_078424823.1">
    <property type="nucleotide sequence ID" value="NZ_CP017258.1"/>
</dbReference>
<evidence type="ECO:0000256" key="3">
    <source>
        <dbReference type="ARBA" id="ARBA00022679"/>
    </source>
</evidence>
<dbReference type="SUPFAM" id="SSF110710">
    <property type="entry name" value="TTHA0583/YokD-like"/>
    <property type="match status" value="1"/>
</dbReference>
<dbReference type="AlphaFoldDB" id="A0A1S6U9R1"/>
<dbReference type="EMBL" id="CP017258">
    <property type="protein sequence ID" value="AQW88449.1"/>
    <property type="molecule type" value="Genomic_DNA"/>
</dbReference>
<keyword evidence="5" id="KW-0046">Antibiotic resistance</keyword>
<organism evidence="6 7">
    <name type="scientific">Campylobacter pinnipediorum subsp. caledonicus</name>
    <dbReference type="NCBI Taxonomy" id="1874362"/>
    <lineage>
        <taxon>Bacteria</taxon>
        <taxon>Pseudomonadati</taxon>
        <taxon>Campylobacterota</taxon>
        <taxon>Epsilonproteobacteria</taxon>
        <taxon>Campylobacterales</taxon>
        <taxon>Campylobacteraceae</taxon>
        <taxon>Campylobacter</taxon>
    </lineage>
</organism>
<dbReference type="Proteomes" id="UP000190868">
    <property type="component" value="Chromosome"/>
</dbReference>
<evidence type="ECO:0000256" key="5">
    <source>
        <dbReference type="RuleBase" id="RU365031"/>
    </source>
</evidence>
<keyword evidence="7" id="KW-1185">Reference proteome</keyword>
<dbReference type="PANTHER" id="PTHR11104">
    <property type="entry name" value="AMINOGLYCOSIDE N3-ACETYLTRANSFERASE"/>
    <property type="match status" value="1"/>
</dbReference>
<evidence type="ECO:0000313" key="6">
    <source>
        <dbReference type="EMBL" id="AQW88449.1"/>
    </source>
</evidence>
<gene>
    <name evidence="6" type="ORF">CPIN18021_1671</name>
</gene>
<dbReference type="EC" id="2.3.1.-" evidence="5"/>
<evidence type="ECO:0000313" key="7">
    <source>
        <dbReference type="Proteomes" id="UP000190868"/>
    </source>
</evidence>
<dbReference type="GO" id="GO:0046677">
    <property type="term" value="P:response to antibiotic"/>
    <property type="evidence" value="ECO:0007669"/>
    <property type="project" value="UniProtKB-KW"/>
</dbReference>
<evidence type="ECO:0000256" key="4">
    <source>
        <dbReference type="ARBA" id="ARBA00023315"/>
    </source>
</evidence>
<dbReference type="GO" id="GO:0046353">
    <property type="term" value="F:aminoglycoside 3-N-acetyltransferase activity"/>
    <property type="evidence" value="ECO:0007669"/>
    <property type="project" value="UniProtKB-EC"/>
</dbReference>
<reference evidence="7" key="1">
    <citation type="submission" date="2016-09" db="EMBL/GenBank/DDBJ databases">
        <title>Comparative genomics of the Campylobacter concisus group.</title>
        <authorList>
            <person name="Miller W.G."/>
            <person name="Yee E."/>
            <person name="Chapman M.H."/>
            <person name="Huynh S."/>
            <person name="Bono J.L."/>
            <person name="On S.L.W."/>
            <person name="StLeger J."/>
            <person name="Foster G."/>
            <person name="Parker C.T."/>
        </authorList>
    </citation>
    <scope>NUCLEOTIDE SEQUENCE [LARGE SCALE GENOMIC DNA]</scope>
    <source>
        <strain evidence="7">RM18021</strain>
    </source>
</reference>
<protein>
    <recommendedName>
        <fullName evidence="2 5">Aminoglycoside N(3)-acetyltransferase</fullName>
        <ecNumber evidence="5">2.3.1.-</ecNumber>
    </recommendedName>
</protein>
<proteinExistence type="inferred from homology"/>
<comment type="similarity">
    <text evidence="1 5">Belongs to the antibiotic N-acetyltransferase family.</text>
</comment>
<evidence type="ECO:0000256" key="1">
    <source>
        <dbReference type="ARBA" id="ARBA00006383"/>
    </source>
</evidence>
<evidence type="ECO:0000256" key="2">
    <source>
        <dbReference type="ARBA" id="ARBA00012882"/>
    </source>
</evidence>